<dbReference type="AlphaFoldDB" id="A0A453LEE6"/>
<dbReference type="Proteomes" id="UP000015105">
    <property type="component" value="Chromosome 5D"/>
</dbReference>
<dbReference type="EnsemblPlants" id="AET5Gv20734100.3">
    <property type="protein sequence ID" value="AET5Gv20734100.3"/>
    <property type="gene ID" value="AET5Gv20734100"/>
</dbReference>
<reference evidence="2" key="1">
    <citation type="journal article" date="2014" name="Science">
        <title>Ancient hybridizations among the ancestral genomes of bread wheat.</title>
        <authorList>
            <consortium name="International Wheat Genome Sequencing Consortium,"/>
            <person name="Marcussen T."/>
            <person name="Sandve S.R."/>
            <person name="Heier L."/>
            <person name="Spannagl M."/>
            <person name="Pfeifer M."/>
            <person name="Jakobsen K.S."/>
            <person name="Wulff B.B."/>
            <person name="Steuernagel B."/>
            <person name="Mayer K.F."/>
            <person name="Olsen O.A."/>
        </authorList>
    </citation>
    <scope>NUCLEOTIDE SEQUENCE [LARGE SCALE GENOMIC DNA]</scope>
    <source>
        <strain evidence="2">cv. AL8/78</strain>
    </source>
</reference>
<accession>A0A453LEE6</accession>
<reference evidence="1" key="4">
    <citation type="submission" date="2019-03" db="UniProtKB">
        <authorList>
            <consortium name="EnsemblPlants"/>
        </authorList>
    </citation>
    <scope>IDENTIFICATION</scope>
</reference>
<protein>
    <submittedName>
        <fullName evidence="1">Uncharacterized protein</fullName>
    </submittedName>
</protein>
<sequence length="79" mass="8503">MDDVRNSRASIEELALNPCKMEASWGVGGCSGEKPRLEIGMFQGQQLCFLFVSPGTRLSSSCLPISLETSLSSIVDHSP</sequence>
<reference evidence="2" key="2">
    <citation type="journal article" date="2017" name="Nat. Plants">
        <title>The Aegilops tauschii genome reveals multiple impacts of transposons.</title>
        <authorList>
            <person name="Zhao G."/>
            <person name="Zou C."/>
            <person name="Li K."/>
            <person name="Wang K."/>
            <person name="Li T."/>
            <person name="Gao L."/>
            <person name="Zhang X."/>
            <person name="Wang H."/>
            <person name="Yang Z."/>
            <person name="Liu X."/>
            <person name="Jiang W."/>
            <person name="Mao L."/>
            <person name="Kong X."/>
            <person name="Jiao Y."/>
            <person name="Jia J."/>
        </authorList>
    </citation>
    <scope>NUCLEOTIDE SEQUENCE [LARGE SCALE GENOMIC DNA]</scope>
    <source>
        <strain evidence="2">cv. AL8/78</strain>
    </source>
</reference>
<reference evidence="1" key="5">
    <citation type="journal article" date="2021" name="G3 (Bethesda)">
        <title>Aegilops tauschii genome assembly Aet v5.0 features greater sequence contiguity and improved annotation.</title>
        <authorList>
            <person name="Wang L."/>
            <person name="Zhu T."/>
            <person name="Rodriguez J.C."/>
            <person name="Deal K.R."/>
            <person name="Dubcovsky J."/>
            <person name="McGuire P.E."/>
            <person name="Lux T."/>
            <person name="Spannagl M."/>
            <person name="Mayer K.F.X."/>
            <person name="Baldrich P."/>
            <person name="Meyers B.C."/>
            <person name="Huo N."/>
            <person name="Gu Y.Q."/>
            <person name="Zhou H."/>
            <person name="Devos K.M."/>
            <person name="Bennetzen J.L."/>
            <person name="Unver T."/>
            <person name="Budak H."/>
            <person name="Gulick P.J."/>
            <person name="Galiba G."/>
            <person name="Kalapos B."/>
            <person name="Nelson D.R."/>
            <person name="Li P."/>
            <person name="You F.M."/>
            <person name="Luo M.C."/>
            <person name="Dvorak J."/>
        </authorList>
    </citation>
    <scope>NUCLEOTIDE SEQUENCE [LARGE SCALE GENOMIC DNA]</scope>
    <source>
        <strain evidence="1">cv. AL8/78</strain>
    </source>
</reference>
<evidence type="ECO:0000313" key="2">
    <source>
        <dbReference type="Proteomes" id="UP000015105"/>
    </source>
</evidence>
<dbReference type="Gramene" id="AET5Gv20734100.3">
    <property type="protein sequence ID" value="AET5Gv20734100.3"/>
    <property type="gene ID" value="AET5Gv20734100"/>
</dbReference>
<proteinExistence type="predicted"/>
<organism evidence="1 2">
    <name type="scientific">Aegilops tauschii subsp. strangulata</name>
    <name type="common">Goatgrass</name>
    <dbReference type="NCBI Taxonomy" id="200361"/>
    <lineage>
        <taxon>Eukaryota</taxon>
        <taxon>Viridiplantae</taxon>
        <taxon>Streptophyta</taxon>
        <taxon>Embryophyta</taxon>
        <taxon>Tracheophyta</taxon>
        <taxon>Spermatophyta</taxon>
        <taxon>Magnoliopsida</taxon>
        <taxon>Liliopsida</taxon>
        <taxon>Poales</taxon>
        <taxon>Poaceae</taxon>
        <taxon>BOP clade</taxon>
        <taxon>Pooideae</taxon>
        <taxon>Triticodae</taxon>
        <taxon>Triticeae</taxon>
        <taxon>Triticinae</taxon>
        <taxon>Aegilops</taxon>
    </lineage>
</organism>
<name>A0A453LEE6_AEGTS</name>
<keyword evidence="2" id="KW-1185">Reference proteome</keyword>
<evidence type="ECO:0000313" key="1">
    <source>
        <dbReference type="EnsemblPlants" id="AET5Gv20734100.3"/>
    </source>
</evidence>
<reference evidence="1" key="3">
    <citation type="journal article" date="2017" name="Nature">
        <title>Genome sequence of the progenitor of the wheat D genome Aegilops tauschii.</title>
        <authorList>
            <person name="Luo M.C."/>
            <person name="Gu Y.Q."/>
            <person name="Puiu D."/>
            <person name="Wang H."/>
            <person name="Twardziok S.O."/>
            <person name="Deal K.R."/>
            <person name="Huo N."/>
            <person name="Zhu T."/>
            <person name="Wang L."/>
            <person name="Wang Y."/>
            <person name="McGuire P.E."/>
            <person name="Liu S."/>
            <person name="Long H."/>
            <person name="Ramasamy R.K."/>
            <person name="Rodriguez J.C."/>
            <person name="Van S.L."/>
            <person name="Yuan L."/>
            <person name="Wang Z."/>
            <person name="Xia Z."/>
            <person name="Xiao L."/>
            <person name="Anderson O.D."/>
            <person name="Ouyang S."/>
            <person name="Liang Y."/>
            <person name="Zimin A.V."/>
            <person name="Pertea G."/>
            <person name="Qi P."/>
            <person name="Bennetzen J.L."/>
            <person name="Dai X."/>
            <person name="Dawson M.W."/>
            <person name="Muller H.G."/>
            <person name="Kugler K."/>
            <person name="Rivarola-Duarte L."/>
            <person name="Spannagl M."/>
            <person name="Mayer K.F.X."/>
            <person name="Lu F.H."/>
            <person name="Bevan M.W."/>
            <person name="Leroy P."/>
            <person name="Li P."/>
            <person name="You F.M."/>
            <person name="Sun Q."/>
            <person name="Liu Z."/>
            <person name="Lyons E."/>
            <person name="Wicker T."/>
            <person name="Salzberg S.L."/>
            <person name="Devos K.M."/>
            <person name="Dvorak J."/>
        </authorList>
    </citation>
    <scope>NUCLEOTIDE SEQUENCE [LARGE SCALE GENOMIC DNA]</scope>
    <source>
        <strain evidence="1">cv. AL8/78</strain>
    </source>
</reference>